<sequence>MSFNHLLQKSPDYWNIEQNTYVDHTTPLRPPRPDISMESPVFHDAPLQLHTNLNQAPSSASHALVLQNASHDILLQTNAAYRGLWIRNKTLEAEVQTFQSMHIQQIDKTAGLLKRVEDHLEANKNTVPTMVLSPSSRLSTGPLPPLYHQEDYPDVTIWTVTDWNKHSANRKGDDAAGIHQTESRRGKHKASDTEPRKSLFFLQNKEGISISEAASYLLTTHMRGIFINLKTDGLAPDQWSNASGHAVQYYRFQMVSFCDDFRLANSWWKVDKIATENYPSWAKKQGLAKVKTEVKAEADGLGNTISKTETEMVIPHTGQPSVKRKSPGFTVPETSLQKPAKQARTSTSSETPPEGLVAPPDHSTDFAQHIPEPDVRALNDPQLLTIAEGEHLAVDNHVALAKPIQDTDDSAMMPEPEPGTDIPNFTSQAAPPVVAPALTRKEVAPPHEGPIERPKIKLTLTNPLTGVRVTSRLPSATTDDPKTLSQGAPEPATVGNAPISKAVASINADITASAPDDPDESISIPDNLSMAPPADDSIKNAMSQPTNLKSAASGSTATAKARAFKFTANSCSEVNLFGREYSKTHARCTGEEVKAAYAALSDDEKKNWTIIRKQALFEKKEKERKERNGNGAPQE</sequence>
<feature type="compositionally biased region" description="Polar residues" evidence="1">
    <location>
        <begin position="472"/>
        <end position="486"/>
    </location>
</feature>
<evidence type="ECO:0000313" key="3">
    <source>
        <dbReference type="Proteomes" id="UP000807306"/>
    </source>
</evidence>
<keyword evidence="3" id="KW-1185">Reference proteome</keyword>
<reference evidence="2" key="1">
    <citation type="submission" date="2020-11" db="EMBL/GenBank/DDBJ databases">
        <authorList>
            <consortium name="DOE Joint Genome Institute"/>
            <person name="Ahrendt S."/>
            <person name="Riley R."/>
            <person name="Andreopoulos W."/>
            <person name="Labutti K."/>
            <person name="Pangilinan J."/>
            <person name="Ruiz-Duenas F.J."/>
            <person name="Barrasa J.M."/>
            <person name="Sanchez-Garcia M."/>
            <person name="Camarero S."/>
            <person name="Miyauchi S."/>
            <person name="Serrano A."/>
            <person name="Linde D."/>
            <person name="Babiker R."/>
            <person name="Drula E."/>
            <person name="Ayuso-Fernandez I."/>
            <person name="Pacheco R."/>
            <person name="Padilla G."/>
            <person name="Ferreira P."/>
            <person name="Barriuso J."/>
            <person name="Kellner H."/>
            <person name="Castanera R."/>
            <person name="Alfaro M."/>
            <person name="Ramirez L."/>
            <person name="Pisabarro A.G."/>
            <person name="Kuo A."/>
            <person name="Tritt A."/>
            <person name="Lipzen A."/>
            <person name="He G."/>
            <person name="Yan M."/>
            <person name="Ng V."/>
            <person name="Cullen D."/>
            <person name="Martin F."/>
            <person name="Rosso M.-N."/>
            <person name="Henrissat B."/>
            <person name="Hibbett D."/>
            <person name="Martinez A.T."/>
            <person name="Grigoriev I.V."/>
        </authorList>
    </citation>
    <scope>NUCLEOTIDE SEQUENCE</scope>
    <source>
        <strain evidence="2">CBS 506.95</strain>
    </source>
</reference>
<dbReference type="AlphaFoldDB" id="A0A9P6ES86"/>
<dbReference type="OrthoDB" id="3069586at2759"/>
<feature type="region of interest" description="Disordered" evidence="1">
    <location>
        <begin position="467"/>
        <end position="496"/>
    </location>
</feature>
<organism evidence="2 3">
    <name type="scientific">Crepidotus variabilis</name>
    <dbReference type="NCBI Taxonomy" id="179855"/>
    <lineage>
        <taxon>Eukaryota</taxon>
        <taxon>Fungi</taxon>
        <taxon>Dikarya</taxon>
        <taxon>Basidiomycota</taxon>
        <taxon>Agaricomycotina</taxon>
        <taxon>Agaricomycetes</taxon>
        <taxon>Agaricomycetidae</taxon>
        <taxon>Agaricales</taxon>
        <taxon>Agaricineae</taxon>
        <taxon>Crepidotaceae</taxon>
        <taxon>Crepidotus</taxon>
    </lineage>
</organism>
<name>A0A9P6ES86_9AGAR</name>
<protein>
    <submittedName>
        <fullName evidence="2">Uncharacterized protein</fullName>
    </submittedName>
</protein>
<evidence type="ECO:0000313" key="2">
    <source>
        <dbReference type="EMBL" id="KAF9535166.1"/>
    </source>
</evidence>
<feature type="region of interest" description="Disordered" evidence="1">
    <location>
        <begin position="168"/>
        <end position="194"/>
    </location>
</feature>
<feature type="compositionally biased region" description="Basic and acidic residues" evidence="1">
    <location>
        <begin position="170"/>
        <end position="194"/>
    </location>
</feature>
<gene>
    <name evidence="2" type="ORF">CPB83DRAFT_889077</name>
</gene>
<feature type="region of interest" description="Disordered" evidence="1">
    <location>
        <begin position="511"/>
        <end position="553"/>
    </location>
</feature>
<accession>A0A9P6ES86</accession>
<comment type="caution">
    <text evidence="2">The sequence shown here is derived from an EMBL/GenBank/DDBJ whole genome shotgun (WGS) entry which is preliminary data.</text>
</comment>
<dbReference type="Proteomes" id="UP000807306">
    <property type="component" value="Unassembled WGS sequence"/>
</dbReference>
<feature type="compositionally biased region" description="Polar residues" evidence="1">
    <location>
        <begin position="332"/>
        <end position="351"/>
    </location>
</feature>
<proteinExistence type="predicted"/>
<dbReference type="EMBL" id="MU157825">
    <property type="protein sequence ID" value="KAF9535166.1"/>
    <property type="molecule type" value="Genomic_DNA"/>
</dbReference>
<evidence type="ECO:0000256" key="1">
    <source>
        <dbReference type="SAM" id="MobiDB-lite"/>
    </source>
</evidence>
<feature type="region of interest" description="Disordered" evidence="1">
    <location>
        <begin position="316"/>
        <end position="361"/>
    </location>
</feature>